<dbReference type="GO" id="GO:0006865">
    <property type="term" value="P:amino acid transport"/>
    <property type="evidence" value="ECO:0007669"/>
    <property type="project" value="UniProtKB-KW"/>
</dbReference>
<keyword evidence="8" id="KW-1185">Reference proteome</keyword>
<name>A0A0C2BQI5_9BURK</name>
<dbReference type="Proteomes" id="UP000031572">
    <property type="component" value="Unassembled WGS sequence"/>
</dbReference>
<dbReference type="InterPro" id="IPR000709">
    <property type="entry name" value="Leu_Ile_Val-bd"/>
</dbReference>
<accession>A0A0C2BQI5</accession>
<dbReference type="AlphaFoldDB" id="A0A0C2BQI5"/>
<dbReference type="CDD" id="cd06326">
    <property type="entry name" value="PBP1_ABC_ligand_binding-like"/>
    <property type="match status" value="1"/>
</dbReference>
<sequence length="377" mass="40622">MISRLFRTMVLAAAAAFSLQASAQGVTNDEILLGQTTSLTGPLAELGMEASAGAKAYFDYVNAQGGIHGRKIKLIALDDGYNPQKAVMNVKQLVEKDQVLALFGVLGTPANVAIMPLIQQVGIPNFGLASGSNLVRQPFNRLVFHTLPSYSDELAKIVEHLTVRGITKIGVVYQDNPFGKEGLIALEQITAAHNLKLAGTASIDNTGSDAAKAVDSLIKVAPQAIVMITAGKASFDFIKTYNERAVGMQFFALSVMASQSAIKALGKDGVGVVVSQTSPFPFSATSRIVQEYQQVMKKMGVKNWSFASMGGFITAKVMVDGLRHAGRNLTRERLVESLETMGKLDYDGFTINYTKNSHLGHRYVELTVISKDGRFLR</sequence>
<evidence type="ECO:0000256" key="3">
    <source>
        <dbReference type="ARBA" id="ARBA00022729"/>
    </source>
</evidence>
<dbReference type="EMBL" id="JWJG01000028">
    <property type="protein sequence ID" value="KIF83545.1"/>
    <property type="molecule type" value="Genomic_DNA"/>
</dbReference>
<evidence type="ECO:0000313" key="7">
    <source>
        <dbReference type="EMBL" id="KIF83545.1"/>
    </source>
</evidence>
<reference evidence="7 8" key="1">
    <citation type="submission" date="2014-12" db="EMBL/GenBank/DDBJ databases">
        <title>Denitrispirillum autotrophicum gen. nov., sp. nov., Denitrifying, Facultatively Autotrophic Bacteria Isolated from Rice Paddy Soil.</title>
        <authorList>
            <person name="Ishii S."/>
            <person name="Ashida N."/>
            <person name="Ohno H."/>
            <person name="Otsuka S."/>
            <person name="Yokota A."/>
            <person name="Senoo K."/>
        </authorList>
    </citation>
    <scope>NUCLEOTIDE SEQUENCE [LARGE SCALE GENOMIC DNA]</scope>
    <source>
        <strain evidence="7 8">TSA66</strain>
    </source>
</reference>
<dbReference type="SUPFAM" id="SSF53822">
    <property type="entry name" value="Periplasmic binding protein-like I"/>
    <property type="match status" value="1"/>
</dbReference>
<protein>
    <recommendedName>
        <fullName evidence="6">Leucine-binding protein domain-containing protein</fullName>
    </recommendedName>
</protein>
<comment type="caution">
    <text evidence="7">The sequence shown here is derived from an EMBL/GenBank/DDBJ whole genome shotgun (WGS) entry which is preliminary data.</text>
</comment>
<feature type="domain" description="Leucine-binding protein" evidence="6">
    <location>
        <begin position="32"/>
        <end position="373"/>
    </location>
</feature>
<gene>
    <name evidence="7" type="ORF">TSA66_06785</name>
</gene>
<organism evidence="7 8">
    <name type="scientific">Noviherbaspirillum autotrophicum</name>
    <dbReference type="NCBI Taxonomy" id="709839"/>
    <lineage>
        <taxon>Bacteria</taxon>
        <taxon>Pseudomonadati</taxon>
        <taxon>Pseudomonadota</taxon>
        <taxon>Betaproteobacteria</taxon>
        <taxon>Burkholderiales</taxon>
        <taxon>Oxalobacteraceae</taxon>
        <taxon>Noviherbaspirillum</taxon>
    </lineage>
</organism>
<feature type="chain" id="PRO_5002146201" description="Leucine-binding protein domain-containing protein" evidence="5">
    <location>
        <begin position="24"/>
        <end position="377"/>
    </location>
</feature>
<dbReference type="Pfam" id="PF13458">
    <property type="entry name" value="Peripla_BP_6"/>
    <property type="match status" value="1"/>
</dbReference>
<comment type="similarity">
    <text evidence="1">Belongs to the leucine-binding protein family.</text>
</comment>
<evidence type="ECO:0000256" key="1">
    <source>
        <dbReference type="ARBA" id="ARBA00010062"/>
    </source>
</evidence>
<keyword evidence="4" id="KW-0029">Amino-acid transport</keyword>
<dbReference type="Gene3D" id="3.40.50.2300">
    <property type="match status" value="2"/>
</dbReference>
<evidence type="ECO:0000256" key="4">
    <source>
        <dbReference type="ARBA" id="ARBA00022970"/>
    </source>
</evidence>
<proteinExistence type="inferred from homology"/>
<dbReference type="PRINTS" id="PR00337">
    <property type="entry name" value="LEUILEVALBP"/>
</dbReference>
<dbReference type="InterPro" id="IPR028082">
    <property type="entry name" value="Peripla_BP_I"/>
</dbReference>
<dbReference type="InterPro" id="IPR028081">
    <property type="entry name" value="Leu-bd"/>
</dbReference>
<dbReference type="STRING" id="709839.TSA66_06785"/>
<evidence type="ECO:0000313" key="8">
    <source>
        <dbReference type="Proteomes" id="UP000031572"/>
    </source>
</evidence>
<keyword evidence="2" id="KW-0813">Transport</keyword>
<feature type="signal peptide" evidence="5">
    <location>
        <begin position="1"/>
        <end position="23"/>
    </location>
</feature>
<evidence type="ECO:0000256" key="2">
    <source>
        <dbReference type="ARBA" id="ARBA00022448"/>
    </source>
</evidence>
<dbReference type="PANTHER" id="PTHR47235">
    <property type="entry name" value="BLR6548 PROTEIN"/>
    <property type="match status" value="1"/>
</dbReference>
<evidence type="ECO:0000256" key="5">
    <source>
        <dbReference type="SAM" id="SignalP"/>
    </source>
</evidence>
<keyword evidence="3 5" id="KW-0732">Signal</keyword>
<evidence type="ECO:0000259" key="6">
    <source>
        <dbReference type="Pfam" id="PF13458"/>
    </source>
</evidence>
<dbReference type="PANTHER" id="PTHR47235:SF1">
    <property type="entry name" value="BLR6548 PROTEIN"/>
    <property type="match status" value="1"/>
</dbReference>